<dbReference type="GO" id="GO:0008168">
    <property type="term" value="F:methyltransferase activity"/>
    <property type="evidence" value="ECO:0007669"/>
    <property type="project" value="UniProtKB-KW"/>
</dbReference>
<dbReference type="GO" id="GO:0032259">
    <property type="term" value="P:methylation"/>
    <property type="evidence" value="ECO:0007669"/>
    <property type="project" value="UniProtKB-KW"/>
</dbReference>
<dbReference type="GeneID" id="84574855"/>
<keyword evidence="1" id="KW-0489">Methyltransferase</keyword>
<dbReference type="InterPro" id="IPR029063">
    <property type="entry name" value="SAM-dependent_MTases_sf"/>
</dbReference>
<keyword evidence="1" id="KW-0808">Transferase</keyword>
<protein>
    <submittedName>
        <fullName evidence="1">SAM-dependent methyltransferase</fullName>
    </submittedName>
</protein>
<organism evidence="1 2">
    <name type="scientific">Corynebacterium matruchotii</name>
    <dbReference type="NCBI Taxonomy" id="43768"/>
    <lineage>
        <taxon>Bacteria</taxon>
        <taxon>Bacillati</taxon>
        <taxon>Actinomycetota</taxon>
        <taxon>Actinomycetes</taxon>
        <taxon>Mycobacteriales</taxon>
        <taxon>Corynebacteriaceae</taxon>
        <taxon>Corynebacterium</taxon>
    </lineage>
</organism>
<name>A0A6H9XFM6_9CORY</name>
<dbReference type="SUPFAM" id="SSF53335">
    <property type="entry name" value="S-adenosyl-L-methionine-dependent methyltransferases"/>
    <property type="match status" value="1"/>
</dbReference>
<evidence type="ECO:0000313" key="1">
    <source>
        <dbReference type="EMBL" id="SPW31711.1"/>
    </source>
</evidence>
<gene>
    <name evidence="1" type="ORF">NCTC10254_02191</name>
</gene>
<dbReference type="EMBL" id="UARK01000032">
    <property type="protein sequence ID" value="SPW31711.1"/>
    <property type="molecule type" value="Genomic_DNA"/>
</dbReference>
<dbReference type="CDD" id="cd02440">
    <property type="entry name" value="AdoMet_MTases"/>
    <property type="match status" value="1"/>
</dbReference>
<proteinExistence type="predicted"/>
<evidence type="ECO:0000313" key="2">
    <source>
        <dbReference type="Proteomes" id="UP000249886"/>
    </source>
</evidence>
<sequence length="205" mass="22914">MTNQTHDMYHDHDGLHWSGNPNQALIAEIALIPTPEYSATALDIGAGEGADAMYLATHGYTVTALEPSEIASSRITCALTTEELRRHVTVRTEPFETAHLEEYDLVTAFYTPLRNTEETLTKLLGSIKPGGHLIIVHHDDITHMAQRENANVTDFLTPDRLHQIITSRYLDDYEVLTHGEFTRHVTGGMGAGHTIDRVLHIIRRP</sequence>
<dbReference type="Gene3D" id="3.40.50.150">
    <property type="entry name" value="Vaccinia Virus protein VP39"/>
    <property type="match status" value="1"/>
</dbReference>
<comment type="caution">
    <text evidence="1">The sequence shown here is derived from an EMBL/GenBank/DDBJ whole genome shotgun (WGS) entry which is preliminary data.</text>
</comment>
<accession>A0A6H9XFM6</accession>
<dbReference type="RefSeq" id="WP_005523038.1">
    <property type="nucleotide sequence ID" value="NZ_CP050134.2"/>
</dbReference>
<dbReference type="Proteomes" id="UP000249886">
    <property type="component" value="Unassembled WGS sequence"/>
</dbReference>
<reference evidence="1 2" key="1">
    <citation type="submission" date="2018-06" db="EMBL/GenBank/DDBJ databases">
        <authorList>
            <consortium name="Pathogen Informatics"/>
            <person name="Doyle S."/>
        </authorList>
    </citation>
    <scope>NUCLEOTIDE SEQUENCE [LARGE SCALE GENOMIC DNA]</scope>
    <source>
        <strain evidence="1 2">NCTC10254</strain>
    </source>
</reference>
<dbReference type="Pfam" id="PF13489">
    <property type="entry name" value="Methyltransf_23"/>
    <property type="match status" value="1"/>
</dbReference>
<dbReference type="AlphaFoldDB" id="A0A6H9XFM6"/>